<gene>
    <name evidence="1" type="primary">AVEN_2057_1</name>
    <name evidence="1" type="ORF">NPIL_356591</name>
</gene>
<keyword evidence="2" id="KW-1185">Reference proteome</keyword>
<dbReference type="PANTHER" id="PTHR47331">
    <property type="entry name" value="PHD-TYPE DOMAIN-CONTAINING PROTEIN"/>
    <property type="match status" value="1"/>
</dbReference>
<reference evidence="1" key="1">
    <citation type="submission" date="2020-08" db="EMBL/GenBank/DDBJ databases">
        <title>Multicomponent nature underlies the extraordinary mechanical properties of spider dragline silk.</title>
        <authorList>
            <person name="Kono N."/>
            <person name="Nakamura H."/>
            <person name="Mori M."/>
            <person name="Yoshida Y."/>
            <person name="Ohtoshi R."/>
            <person name="Malay A.D."/>
            <person name="Moran D.A.P."/>
            <person name="Tomita M."/>
            <person name="Numata K."/>
            <person name="Arakawa K."/>
        </authorList>
    </citation>
    <scope>NUCLEOTIDE SEQUENCE</scope>
</reference>
<organism evidence="1 2">
    <name type="scientific">Nephila pilipes</name>
    <name type="common">Giant wood spider</name>
    <name type="synonym">Nephila maculata</name>
    <dbReference type="NCBI Taxonomy" id="299642"/>
    <lineage>
        <taxon>Eukaryota</taxon>
        <taxon>Metazoa</taxon>
        <taxon>Ecdysozoa</taxon>
        <taxon>Arthropoda</taxon>
        <taxon>Chelicerata</taxon>
        <taxon>Arachnida</taxon>
        <taxon>Araneae</taxon>
        <taxon>Araneomorphae</taxon>
        <taxon>Entelegynae</taxon>
        <taxon>Araneoidea</taxon>
        <taxon>Nephilidae</taxon>
        <taxon>Nephila</taxon>
    </lineage>
</organism>
<sequence length="126" mass="14733">MYVNDLITGANDTREALKLSRRANEFMSKATMNLCKWVTNDKNLVEELEKEHYDMILNDENVTKLKVLGIQWDFQDNSLSIETAWVTELLKRKKRFILQTAGKMYDLLGLISPFTERLKFCCKSYG</sequence>
<comment type="caution">
    <text evidence="1">The sequence shown here is derived from an EMBL/GenBank/DDBJ whole genome shotgun (WGS) entry which is preliminary data.</text>
</comment>
<accession>A0A8X6IRJ7</accession>
<dbReference type="OrthoDB" id="10633347at2759"/>
<dbReference type="EMBL" id="BMAW01092873">
    <property type="protein sequence ID" value="GFS57435.1"/>
    <property type="molecule type" value="Genomic_DNA"/>
</dbReference>
<dbReference type="Proteomes" id="UP000887013">
    <property type="component" value="Unassembled WGS sequence"/>
</dbReference>
<dbReference type="AlphaFoldDB" id="A0A8X6IRJ7"/>
<protein>
    <submittedName>
        <fullName evidence="1">Integrase catalytic domain-containing protein</fullName>
    </submittedName>
</protein>
<evidence type="ECO:0000313" key="2">
    <source>
        <dbReference type="Proteomes" id="UP000887013"/>
    </source>
</evidence>
<evidence type="ECO:0000313" key="1">
    <source>
        <dbReference type="EMBL" id="GFS57435.1"/>
    </source>
</evidence>
<proteinExistence type="predicted"/>
<name>A0A8X6IRJ7_NEPPI</name>